<accession>A0A6A6WTQ3</accession>
<dbReference type="Pfam" id="PF00069">
    <property type="entry name" value="Pkinase"/>
    <property type="match status" value="1"/>
</dbReference>
<dbReference type="PANTHER" id="PTHR24359">
    <property type="entry name" value="SERINE/THREONINE-PROTEIN KINASE SBK1"/>
    <property type="match status" value="1"/>
</dbReference>
<protein>
    <submittedName>
        <fullName evidence="2">Kinase-like protein</fullName>
    </submittedName>
</protein>
<dbReference type="GO" id="GO:0004674">
    <property type="term" value="F:protein serine/threonine kinase activity"/>
    <property type="evidence" value="ECO:0007669"/>
    <property type="project" value="TreeGrafter"/>
</dbReference>
<dbReference type="SMART" id="SM00220">
    <property type="entry name" value="S_TKc"/>
    <property type="match status" value="1"/>
</dbReference>
<proteinExistence type="predicted"/>
<organism evidence="2 3">
    <name type="scientific">Melanomma pulvis-pyrius CBS 109.77</name>
    <dbReference type="NCBI Taxonomy" id="1314802"/>
    <lineage>
        <taxon>Eukaryota</taxon>
        <taxon>Fungi</taxon>
        <taxon>Dikarya</taxon>
        <taxon>Ascomycota</taxon>
        <taxon>Pezizomycotina</taxon>
        <taxon>Dothideomycetes</taxon>
        <taxon>Pleosporomycetidae</taxon>
        <taxon>Pleosporales</taxon>
        <taxon>Melanommataceae</taxon>
        <taxon>Melanomma</taxon>
    </lineage>
</organism>
<dbReference type="GO" id="GO:0005524">
    <property type="term" value="F:ATP binding"/>
    <property type="evidence" value="ECO:0007669"/>
    <property type="project" value="InterPro"/>
</dbReference>
<dbReference type="AlphaFoldDB" id="A0A6A6WTQ3"/>
<gene>
    <name evidence="2" type="ORF">K505DRAFT_125230</name>
</gene>
<dbReference type="Proteomes" id="UP000799757">
    <property type="component" value="Unassembled WGS sequence"/>
</dbReference>
<dbReference type="InterPro" id="IPR011009">
    <property type="entry name" value="Kinase-like_dom_sf"/>
</dbReference>
<dbReference type="SUPFAM" id="SSF56112">
    <property type="entry name" value="Protein kinase-like (PK-like)"/>
    <property type="match status" value="1"/>
</dbReference>
<keyword evidence="2" id="KW-0808">Transferase</keyword>
<evidence type="ECO:0000313" key="2">
    <source>
        <dbReference type="EMBL" id="KAF2787506.1"/>
    </source>
</evidence>
<dbReference type="PANTHER" id="PTHR24359:SF1">
    <property type="entry name" value="INHIBITOR OF NUCLEAR FACTOR KAPPA-B KINASE EPSILON SUBUNIT HOMOLOG 1-RELATED"/>
    <property type="match status" value="1"/>
</dbReference>
<dbReference type="Gene3D" id="3.30.200.20">
    <property type="entry name" value="Phosphorylase Kinase, domain 1"/>
    <property type="match status" value="1"/>
</dbReference>
<dbReference type="InterPro" id="IPR008271">
    <property type="entry name" value="Ser/Thr_kinase_AS"/>
</dbReference>
<keyword evidence="3" id="KW-1185">Reference proteome</keyword>
<name>A0A6A6WTQ3_9PLEO</name>
<reference evidence="2" key="1">
    <citation type="journal article" date="2020" name="Stud. Mycol.">
        <title>101 Dothideomycetes genomes: a test case for predicting lifestyles and emergence of pathogens.</title>
        <authorList>
            <person name="Haridas S."/>
            <person name="Albert R."/>
            <person name="Binder M."/>
            <person name="Bloem J."/>
            <person name="Labutti K."/>
            <person name="Salamov A."/>
            <person name="Andreopoulos B."/>
            <person name="Baker S."/>
            <person name="Barry K."/>
            <person name="Bills G."/>
            <person name="Bluhm B."/>
            <person name="Cannon C."/>
            <person name="Castanera R."/>
            <person name="Culley D."/>
            <person name="Daum C."/>
            <person name="Ezra D."/>
            <person name="Gonzalez J."/>
            <person name="Henrissat B."/>
            <person name="Kuo A."/>
            <person name="Liang C."/>
            <person name="Lipzen A."/>
            <person name="Lutzoni F."/>
            <person name="Magnuson J."/>
            <person name="Mondo S."/>
            <person name="Nolan M."/>
            <person name="Ohm R."/>
            <person name="Pangilinan J."/>
            <person name="Park H.-J."/>
            <person name="Ramirez L."/>
            <person name="Alfaro M."/>
            <person name="Sun H."/>
            <person name="Tritt A."/>
            <person name="Yoshinaga Y."/>
            <person name="Zwiers L.-H."/>
            <person name="Turgeon B."/>
            <person name="Goodwin S."/>
            <person name="Spatafora J."/>
            <person name="Crous P."/>
            <person name="Grigoriev I."/>
        </authorList>
    </citation>
    <scope>NUCLEOTIDE SEQUENCE</scope>
    <source>
        <strain evidence="2">CBS 109.77</strain>
    </source>
</reference>
<sequence>MASYLDPRTVQTEYVKVKNIGSGSDGAVELYKHYKTPGKCLAVKYPLDGHENQTEDIIAEIDCLQMLGKHDNIVEILGWDFDWAPHAPAMFVSFCPLGDVHGYRSELKNALGYIPEDTIWKLFLDMVKALNFLHEALSVPVVHGDLKPENILVQGPLGWVLKEGFLPTLPTFKLADFSRATPYMPGYAPEPLYQGTRAYAPPREECMQGITPATDIWSLGATLQFFAYGALPTQRLQEFVWDLKAQGLLRLGDNPTAAFFDQRVDLASLWPVVYRPLSVSAEEQVLQWGVEVRDVILRPYSNELNMWYSMLMQPDRGKRIPVAYLALWFVPLAERQLSLLYHRKNAAFSIRYAEQLREEAGRSRAGLNNAGLVPVVPLH</sequence>
<dbReference type="CDD" id="cd00180">
    <property type="entry name" value="PKc"/>
    <property type="match status" value="1"/>
</dbReference>
<dbReference type="EMBL" id="MU002310">
    <property type="protein sequence ID" value="KAF2787506.1"/>
    <property type="molecule type" value="Genomic_DNA"/>
</dbReference>
<feature type="domain" description="Protein kinase" evidence="1">
    <location>
        <begin position="14"/>
        <end position="329"/>
    </location>
</feature>
<keyword evidence="2" id="KW-0418">Kinase</keyword>
<dbReference type="OrthoDB" id="310217at2759"/>
<dbReference type="Gene3D" id="1.10.510.10">
    <property type="entry name" value="Transferase(Phosphotransferase) domain 1"/>
    <property type="match status" value="1"/>
</dbReference>
<evidence type="ECO:0000313" key="3">
    <source>
        <dbReference type="Proteomes" id="UP000799757"/>
    </source>
</evidence>
<dbReference type="InterPro" id="IPR000719">
    <property type="entry name" value="Prot_kinase_dom"/>
</dbReference>
<dbReference type="PROSITE" id="PS50011">
    <property type="entry name" value="PROTEIN_KINASE_DOM"/>
    <property type="match status" value="1"/>
</dbReference>
<dbReference type="PROSITE" id="PS00108">
    <property type="entry name" value="PROTEIN_KINASE_ST"/>
    <property type="match status" value="1"/>
</dbReference>
<evidence type="ECO:0000259" key="1">
    <source>
        <dbReference type="PROSITE" id="PS50011"/>
    </source>
</evidence>